<evidence type="ECO:0000313" key="8">
    <source>
        <dbReference type="Proteomes" id="UP000189933"/>
    </source>
</evidence>
<keyword evidence="8" id="KW-1185">Reference proteome</keyword>
<evidence type="ECO:0000256" key="4">
    <source>
        <dbReference type="ARBA" id="ARBA00023239"/>
    </source>
</evidence>
<comment type="cofactor">
    <cofactor evidence="1">
        <name>pyridoxal 5'-phosphate</name>
        <dbReference type="ChEBI" id="CHEBI:597326"/>
    </cofactor>
</comment>
<evidence type="ECO:0000256" key="5">
    <source>
        <dbReference type="PIRSR" id="PIRSR017617-1"/>
    </source>
</evidence>
<dbReference type="CDD" id="cd06502">
    <property type="entry name" value="TA_like"/>
    <property type="match status" value="1"/>
</dbReference>
<comment type="similarity">
    <text evidence="2">Belongs to the threonine aldolase family.</text>
</comment>
<dbReference type="GO" id="GO:0005829">
    <property type="term" value="C:cytosol"/>
    <property type="evidence" value="ECO:0007669"/>
    <property type="project" value="TreeGrafter"/>
</dbReference>
<dbReference type="FunFam" id="3.40.640.10:FF:000030">
    <property type="entry name" value="Low-specificity L-threonine aldolase"/>
    <property type="match status" value="1"/>
</dbReference>
<feature type="domain" description="Aromatic amino acid beta-eliminating lyase/threonine aldolase" evidence="6">
    <location>
        <begin position="5"/>
        <end position="288"/>
    </location>
</feature>
<keyword evidence="4" id="KW-0456">Lyase</keyword>
<dbReference type="GO" id="GO:0006567">
    <property type="term" value="P:L-threonine catabolic process"/>
    <property type="evidence" value="ECO:0007669"/>
    <property type="project" value="TreeGrafter"/>
</dbReference>
<dbReference type="InterPro" id="IPR015422">
    <property type="entry name" value="PyrdxlP-dep_Trfase_small"/>
</dbReference>
<dbReference type="GO" id="GO:0008732">
    <property type="term" value="F:L-allo-threonine aldolase activity"/>
    <property type="evidence" value="ECO:0007669"/>
    <property type="project" value="TreeGrafter"/>
</dbReference>
<dbReference type="Proteomes" id="UP000189933">
    <property type="component" value="Unassembled WGS sequence"/>
</dbReference>
<reference evidence="8" key="1">
    <citation type="submission" date="2017-02" db="EMBL/GenBank/DDBJ databases">
        <authorList>
            <person name="Varghese N."/>
            <person name="Submissions S."/>
        </authorList>
    </citation>
    <scope>NUCLEOTIDE SEQUENCE [LARGE SCALE GENOMIC DNA]</scope>
    <source>
        <strain evidence="8">DSM 16521</strain>
    </source>
</reference>
<gene>
    <name evidence="7" type="ORF">SAMN02745885_01385</name>
</gene>
<keyword evidence="3" id="KW-0663">Pyridoxal phosphate</keyword>
<dbReference type="EMBL" id="FUXM01000013">
    <property type="protein sequence ID" value="SJZ94223.1"/>
    <property type="molecule type" value="Genomic_DNA"/>
</dbReference>
<dbReference type="AlphaFoldDB" id="A0A1T4PRQ4"/>
<dbReference type="OrthoDB" id="9774495at2"/>
<feature type="modified residue" description="N6-(pyridoxal phosphate)lysine" evidence="5">
    <location>
        <position position="201"/>
    </location>
</feature>
<evidence type="ECO:0000259" key="6">
    <source>
        <dbReference type="Pfam" id="PF01212"/>
    </source>
</evidence>
<evidence type="ECO:0000313" key="7">
    <source>
        <dbReference type="EMBL" id="SJZ94223.1"/>
    </source>
</evidence>
<evidence type="ECO:0000256" key="1">
    <source>
        <dbReference type="ARBA" id="ARBA00001933"/>
    </source>
</evidence>
<organism evidence="7 8">
    <name type="scientific">Carboxydocella sporoproducens DSM 16521</name>
    <dbReference type="NCBI Taxonomy" id="1121270"/>
    <lineage>
        <taxon>Bacteria</taxon>
        <taxon>Bacillati</taxon>
        <taxon>Bacillota</taxon>
        <taxon>Clostridia</taxon>
        <taxon>Eubacteriales</taxon>
        <taxon>Clostridiales Family XVI. Incertae Sedis</taxon>
        <taxon>Carboxydocella</taxon>
    </lineage>
</organism>
<dbReference type="InterPro" id="IPR001597">
    <property type="entry name" value="ArAA_b-elim_lyase/Thr_aldolase"/>
</dbReference>
<dbReference type="NCBIfam" id="NF007825">
    <property type="entry name" value="PRK10534.1"/>
    <property type="match status" value="1"/>
</dbReference>
<sequence>MKYIDLRSDTVTQPTEEMRQAMARAEVGDDVYGEDPTVRRLEEKAAELFGKEAALLVPSGTMGNQLAVLAHTQRGDEVIVEAEAHVFFYEVGGLGALAGVQTRTIRGEKGVLPAARVREAIRLSDIHFPRTALICLENTHNRAGGTVMGLQEMEAIGQIGKEYQIPIHLDGARIFNAATYLGLPVKVLTKDMDSVMFCLSKGLAAPIGSMLVGSAQFIARARRLRKMLGGGMRQAGIIAAAGMVALETMVERLAEDHRRARQLAEGLAAIPGLKVDLERVQTNIVVADIMATGLSPAVFLGKLKEQGVLAAAFGGNLVRFVTHKDIDDLDIDQALMEIERICRKGR</sequence>
<dbReference type="GO" id="GO:0006545">
    <property type="term" value="P:glycine biosynthetic process"/>
    <property type="evidence" value="ECO:0007669"/>
    <property type="project" value="TreeGrafter"/>
</dbReference>
<dbReference type="SUPFAM" id="SSF53383">
    <property type="entry name" value="PLP-dependent transferases"/>
    <property type="match status" value="1"/>
</dbReference>
<dbReference type="Gene3D" id="3.40.640.10">
    <property type="entry name" value="Type I PLP-dependent aspartate aminotransferase-like (Major domain)"/>
    <property type="match status" value="1"/>
</dbReference>
<evidence type="ECO:0000256" key="3">
    <source>
        <dbReference type="ARBA" id="ARBA00022898"/>
    </source>
</evidence>
<dbReference type="Gene3D" id="3.90.1150.10">
    <property type="entry name" value="Aspartate Aminotransferase, domain 1"/>
    <property type="match status" value="1"/>
</dbReference>
<evidence type="ECO:0000256" key="2">
    <source>
        <dbReference type="ARBA" id="ARBA00006966"/>
    </source>
</evidence>
<dbReference type="InterPro" id="IPR023603">
    <property type="entry name" value="Low_specificity_L-TA-like"/>
</dbReference>
<name>A0A1T4PRQ4_9FIRM</name>
<dbReference type="PIRSF" id="PIRSF017617">
    <property type="entry name" value="Thr_aldolase"/>
    <property type="match status" value="1"/>
</dbReference>
<dbReference type="RefSeq" id="WP_078665456.1">
    <property type="nucleotide sequence ID" value="NZ_FUXM01000013.1"/>
</dbReference>
<dbReference type="InterPro" id="IPR015421">
    <property type="entry name" value="PyrdxlP-dep_Trfase_major"/>
</dbReference>
<dbReference type="Pfam" id="PF01212">
    <property type="entry name" value="Beta_elim_lyase"/>
    <property type="match status" value="1"/>
</dbReference>
<dbReference type="FunFam" id="3.90.1150.10:FF:000041">
    <property type="entry name" value="Low-specificity L-threonine aldolase"/>
    <property type="match status" value="1"/>
</dbReference>
<protein>
    <submittedName>
        <fullName evidence="7">L-threonine aldolase</fullName>
    </submittedName>
</protein>
<dbReference type="PANTHER" id="PTHR48097">
    <property type="entry name" value="L-THREONINE ALDOLASE-RELATED"/>
    <property type="match status" value="1"/>
</dbReference>
<dbReference type="NCBIfam" id="NF041359">
    <property type="entry name" value="GntG_guanitoxin"/>
    <property type="match status" value="1"/>
</dbReference>
<accession>A0A1T4PRQ4</accession>
<dbReference type="PANTHER" id="PTHR48097:SF9">
    <property type="entry name" value="L-THREONINE ALDOLASE"/>
    <property type="match status" value="1"/>
</dbReference>
<proteinExistence type="inferred from homology"/>
<dbReference type="InterPro" id="IPR015424">
    <property type="entry name" value="PyrdxlP-dep_Trfase"/>
</dbReference>